<dbReference type="Proteomes" id="UP000305511">
    <property type="component" value="Unassembled WGS sequence"/>
</dbReference>
<evidence type="ECO:0000313" key="1">
    <source>
        <dbReference type="EMBL" id="TKK69046.1"/>
    </source>
</evidence>
<sequence>MLSEELELKRQKYRRFLNGKFSAYRCWCSFPYYHQLYLNLYEETSEYLVQFLLLDNIFFENEEAVVKLFEGFLEQLVRSYACRIHEDFERKVYIGSDNIEEAIGRLDIMMAIPSERNSEDIQQVKLLLEMVGTI</sequence>
<dbReference type="RefSeq" id="WP_137274390.1">
    <property type="nucleotide sequence ID" value="NZ_AP027297.1"/>
</dbReference>
<dbReference type="AlphaFoldDB" id="A0A4U3L5R5"/>
<proteinExistence type="predicted"/>
<organism evidence="1 2">
    <name type="scientific">Enterococcus faecalis</name>
    <name type="common">Streptococcus faecalis</name>
    <dbReference type="NCBI Taxonomy" id="1351"/>
    <lineage>
        <taxon>Bacteria</taxon>
        <taxon>Bacillati</taxon>
        <taxon>Bacillota</taxon>
        <taxon>Bacilli</taxon>
        <taxon>Lactobacillales</taxon>
        <taxon>Enterococcaceae</taxon>
        <taxon>Enterococcus</taxon>
    </lineage>
</organism>
<accession>A0A4U3L5R5</accession>
<protein>
    <submittedName>
        <fullName evidence="1">Uncharacterized protein</fullName>
    </submittedName>
</protein>
<reference evidence="1 2" key="1">
    <citation type="submission" date="2019-02" db="EMBL/GenBank/DDBJ databases">
        <title>Bacteria dissemination in different level of health care in South Africa: the effectiveness of infections prevention and control.</title>
        <authorList>
            <person name="Shobo C."/>
            <person name="Amoako D.G."/>
            <person name="Allam M."/>
            <person name="Ismail A."/>
            <person name="Bester L.A."/>
            <person name="Essack S.Y."/>
        </authorList>
    </citation>
    <scope>NUCLEOTIDE SEQUENCE [LARGE SCALE GENOMIC DNA]</scope>
    <source>
        <strain evidence="1 2">2SIL2</strain>
    </source>
</reference>
<gene>
    <name evidence="1" type="ORF">EY666_15460</name>
</gene>
<evidence type="ECO:0000313" key="2">
    <source>
        <dbReference type="Proteomes" id="UP000305511"/>
    </source>
</evidence>
<comment type="caution">
    <text evidence="1">The sequence shown here is derived from an EMBL/GenBank/DDBJ whole genome shotgun (WGS) entry which is preliminary data.</text>
</comment>
<name>A0A4U3L5R5_ENTFL</name>
<dbReference type="EMBL" id="SIYF01000453">
    <property type="protein sequence ID" value="TKK69046.1"/>
    <property type="molecule type" value="Genomic_DNA"/>
</dbReference>